<dbReference type="AlphaFoldDB" id="A0A6P9CHE0"/>
<evidence type="ECO:0000313" key="13">
    <source>
        <dbReference type="Proteomes" id="UP001652622"/>
    </source>
</evidence>
<keyword evidence="7" id="KW-0238">DNA-binding</keyword>
<dbReference type="InterPro" id="IPR020529">
    <property type="entry name" value="ORC6_met/pln"/>
</dbReference>
<feature type="domain" description="ORC6 first cyclin-like" evidence="11">
    <location>
        <begin position="12"/>
        <end position="93"/>
    </location>
</feature>
<dbReference type="FunFam" id="1.10.472.10:FF:000054">
    <property type="entry name" value="origin recognition complex subunit 6"/>
    <property type="match status" value="1"/>
</dbReference>
<dbReference type="InterPro" id="IPR008721">
    <property type="entry name" value="ORC6_cyclin_first"/>
</dbReference>
<evidence type="ECO:0000256" key="3">
    <source>
        <dbReference type="ARBA" id="ARBA00022499"/>
    </source>
</evidence>
<keyword evidence="3" id="KW-1017">Isopeptide bond</keyword>
<gene>
    <name evidence="14" type="primary">ORC6</name>
</gene>
<dbReference type="Proteomes" id="UP001652622">
    <property type="component" value="Unplaced"/>
</dbReference>
<dbReference type="OrthoDB" id="5552484at2759"/>
<keyword evidence="8" id="KW-0539">Nucleus</keyword>
<dbReference type="Gene3D" id="1.10.472.10">
    <property type="entry name" value="Cyclin-like"/>
    <property type="match status" value="1"/>
</dbReference>
<dbReference type="KEGG" id="pgut:117670915"/>
<evidence type="ECO:0000256" key="8">
    <source>
        <dbReference type="ARBA" id="ARBA00023242"/>
    </source>
</evidence>
<dbReference type="Pfam" id="PF05460">
    <property type="entry name" value="ORC6"/>
    <property type="match status" value="1"/>
</dbReference>
<dbReference type="RefSeq" id="XP_034282334.1">
    <property type="nucleotide sequence ID" value="XM_034426443.2"/>
</dbReference>
<evidence type="ECO:0000259" key="12">
    <source>
        <dbReference type="Pfam" id="PF21913"/>
    </source>
</evidence>
<dbReference type="CDD" id="cd11583">
    <property type="entry name" value="Orc6_mid"/>
    <property type="match status" value="1"/>
</dbReference>
<proteinExistence type="inferred from homology"/>
<dbReference type="GeneID" id="117670915"/>
<evidence type="ECO:0000256" key="6">
    <source>
        <dbReference type="ARBA" id="ARBA00022843"/>
    </source>
</evidence>
<organism evidence="13 14">
    <name type="scientific">Pantherophis guttatus</name>
    <name type="common">Corn snake</name>
    <name type="synonym">Elaphe guttata</name>
    <dbReference type="NCBI Taxonomy" id="94885"/>
    <lineage>
        <taxon>Eukaryota</taxon>
        <taxon>Metazoa</taxon>
        <taxon>Chordata</taxon>
        <taxon>Craniata</taxon>
        <taxon>Vertebrata</taxon>
        <taxon>Euteleostomi</taxon>
        <taxon>Lepidosauria</taxon>
        <taxon>Squamata</taxon>
        <taxon>Bifurcata</taxon>
        <taxon>Unidentata</taxon>
        <taxon>Episquamata</taxon>
        <taxon>Toxicofera</taxon>
        <taxon>Serpentes</taxon>
        <taxon>Colubroidea</taxon>
        <taxon>Colubridae</taxon>
        <taxon>Colubrinae</taxon>
        <taxon>Pantherophis</taxon>
    </lineage>
</organism>
<keyword evidence="13" id="KW-1185">Reference proteome</keyword>
<comment type="subunit">
    <text evidence="9">Component of ORC, a complex composed of at least 6 subunits: ORC1, ORC2, ORC3, ORC4, ORC5 and ORC6. ORC is regulated in a cell-cycle dependent manner. It is sequentially assembled at the exit from anaphase of mitosis and disassembled as cells enter S phase. Interacts with DBF4.</text>
</comment>
<dbReference type="OMA" id="RKSHYLN"/>
<keyword evidence="5" id="KW-0235">DNA replication</keyword>
<evidence type="ECO:0000256" key="10">
    <source>
        <dbReference type="ARBA" id="ARBA00069654"/>
    </source>
</evidence>
<dbReference type="CTD" id="23594"/>
<dbReference type="PANTHER" id="PTHR13394:SF0">
    <property type="entry name" value="ORIGIN RECOGNITION COMPLEX SUBUNIT 6"/>
    <property type="match status" value="1"/>
</dbReference>
<name>A0A6P9CHE0_PANGU</name>
<protein>
    <recommendedName>
        <fullName evidence="10">Origin recognition complex subunit 6</fullName>
    </recommendedName>
</protein>
<accession>A0A6P9CHE0</accession>
<dbReference type="GO" id="GO:0006270">
    <property type="term" value="P:DNA replication initiation"/>
    <property type="evidence" value="ECO:0007669"/>
    <property type="project" value="TreeGrafter"/>
</dbReference>
<dbReference type="CDD" id="cd16075">
    <property type="entry name" value="ORC6_CTD"/>
    <property type="match status" value="1"/>
</dbReference>
<dbReference type="GO" id="GO:0003677">
    <property type="term" value="F:DNA binding"/>
    <property type="evidence" value="ECO:0007669"/>
    <property type="project" value="UniProtKB-KW"/>
</dbReference>
<evidence type="ECO:0000259" key="11">
    <source>
        <dbReference type="Pfam" id="PF05460"/>
    </source>
</evidence>
<evidence type="ECO:0000313" key="14">
    <source>
        <dbReference type="RefSeq" id="XP_034282334.1"/>
    </source>
</evidence>
<dbReference type="InParanoid" id="A0A6P9CHE0"/>
<comment type="subcellular location">
    <subcellularLocation>
        <location evidence="1">Nucleus</location>
    </subcellularLocation>
</comment>
<feature type="domain" description="ORC6 second cyclin-like" evidence="12">
    <location>
        <begin position="96"/>
        <end position="182"/>
    </location>
</feature>
<sequence>MEREVLQRWAAKLGVSTPGVIRKAEEYLRLSQVKCAPLLAQMSPTSSAVICLDLAATFTRNPVDKNYFVKLSGVNRATYQRYLRSFESLLALQSNVGIREVAVQFSCLEAANLASKILQRYESSLPEIQQVALDLSQPLFTTVALFTACRHLKLKVDKTKMVTVSGVKKTIFDRLHTQLEKINQQINREGDSLSVTLEEPQKSFLEDLAKEEVLEAKVSRKRPKNEIEPKEDYEEWKRRILENAAKSQRNSV</sequence>
<evidence type="ECO:0000256" key="1">
    <source>
        <dbReference type="ARBA" id="ARBA00004123"/>
    </source>
</evidence>
<dbReference type="GO" id="GO:0005664">
    <property type="term" value="C:nuclear origin of replication recognition complex"/>
    <property type="evidence" value="ECO:0007669"/>
    <property type="project" value="InterPro"/>
</dbReference>
<dbReference type="PANTHER" id="PTHR13394">
    <property type="entry name" value="ORIGIN RECOGNITION COMPLEX SUBUNIT 6"/>
    <property type="match status" value="1"/>
</dbReference>
<evidence type="ECO:0000256" key="5">
    <source>
        <dbReference type="ARBA" id="ARBA00022705"/>
    </source>
</evidence>
<dbReference type="InterPro" id="IPR054113">
    <property type="entry name" value="ORC6_cyclin-like_2nd"/>
</dbReference>
<keyword evidence="6" id="KW-0832">Ubl conjugation</keyword>
<evidence type="ECO:0000256" key="4">
    <source>
        <dbReference type="ARBA" id="ARBA00022553"/>
    </source>
</evidence>
<keyword evidence="4" id="KW-0597">Phosphoprotein</keyword>
<dbReference type="Pfam" id="PF21913">
    <property type="entry name" value="ORC6_2nd"/>
    <property type="match status" value="1"/>
</dbReference>
<evidence type="ECO:0000256" key="9">
    <source>
        <dbReference type="ARBA" id="ARBA00062917"/>
    </source>
</evidence>
<evidence type="ECO:0000256" key="7">
    <source>
        <dbReference type="ARBA" id="ARBA00023125"/>
    </source>
</evidence>
<comment type="similarity">
    <text evidence="2">Belongs to the ORC6 family.</text>
</comment>
<reference evidence="14" key="1">
    <citation type="submission" date="2025-08" db="UniProtKB">
        <authorList>
            <consortium name="RefSeq"/>
        </authorList>
    </citation>
    <scope>IDENTIFICATION</scope>
    <source>
        <tissue evidence="14">Blood</tissue>
    </source>
</reference>
<evidence type="ECO:0000256" key="2">
    <source>
        <dbReference type="ARBA" id="ARBA00010840"/>
    </source>
</evidence>